<evidence type="ECO:0000259" key="6">
    <source>
        <dbReference type="PROSITE" id="PS51898"/>
    </source>
</evidence>
<dbReference type="OrthoDB" id="212062at2"/>
<dbReference type="PROSITE" id="PS51900">
    <property type="entry name" value="CB"/>
    <property type="match status" value="1"/>
</dbReference>
<evidence type="ECO:0000256" key="2">
    <source>
        <dbReference type="ARBA" id="ARBA00022908"/>
    </source>
</evidence>
<dbReference type="InterPro" id="IPR025269">
    <property type="entry name" value="SAM-like_dom"/>
</dbReference>
<feature type="domain" description="Tyr recombinase" evidence="6">
    <location>
        <begin position="229"/>
        <end position="405"/>
    </location>
</feature>
<dbReference type="InterPro" id="IPR010998">
    <property type="entry name" value="Integrase_recombinase_N"/>
</dbReference>
<organism evidence="8 9">
    <name type="scientific">Uabimicrobium amorphum</name>
    <dbReference type="NCBI Taxonomy" id="2596890"/>
    <lineage>
        <taxon>Bacteria</taxon>
        <taxon>Pseudomonadati</taxon>
        <taxon>Planctomycetota</taxon>
        <taxon>Candidatus Uabimicrobiia</taxon>
        <taxon>Candidatus Uabimicrobiales</taxon>
        <taxon>Candidatus Uabimicrobiaceae</taxon>
        <taxon>Candidatus Uabimicrobium</taxon>
    </lineage>
</organism>
<dbReference type="GO" id="GO:0015074">
    <property type="term" value="P:DNA integration"/>
    <property type="evidence" value="ECO:0007669"/>
    <property type="project" value="UniProtKB-KW"/>
</dbReference>
<dbReference type="Pfam" id="PF13102">
    <property type="entry name" value="Phage_int_SAM_5"/>
    <property type="match status" value="1"/>
</dbReference>
<dbReference type="PROSITE" id="PS51898">
    <property type="entry name" value="TYR_RECOMBINASE"/>
    <property type="match status" value="1"/>
</dbReference>
<keyword evidence="9" id="KW-1185">Reference proteome</keyword>
<comment type="similarity">
    <text evidence="1">Belongs to the 'phage' integrase family.</text>
</comment>
<dbReference type="PANTHER" id="PTHR30349">
    <property type="entry name" value="PHAGE INTEGRASE-RELATED"/>
    <property type="match status" value="1"/>
</dbReference>
<dbReference type="GO" id="GO:0006310">
    <property type="term" value="P:DNA recombination"/>
    <property type="evidence" value="ECO:0007669"/>
    <property type="project" value="UniProtKB-KW"/>
</dbReference>
<name>A0A5S9IK38_UABAM</name>
<dbReference type="PANTHER" id="PTHR30349:SF64">
    <property type="entry name" value="PROPHAGE INTEGRASE INTD-RELATED"/>
    <property type="match status" value="1"/>
</dbReference>
<accession>A0A5S9IK38</accession>
<dbReference type="InterPro" id="IPR050090">
    <property type="entry name" value="Tyrosine_recombinase_XerCD"/>
</dbReference>
<dbReference type="InterPro" id="IPR011010">
    <property type="entry name" value="DNA_brk_join_enz"/>
</dbReference>
<dbReference type="GO" id="GO:0003677">
    <property type="term" value="F:DNA binding"/>
    <property type="evidence" value="ECO:0007669"/>
    <property type="project" value="UniProtKB-UniRule"/>
</dbReference>
<keyword evidence="4" id="KW-0233">DNA recombination</keyword>
<evidence type="ECO:0000256" key="4">
    <source>
        <dbReference type="ARBA" id="ARBA00023172"/>
    </source>
</evidence>
<dbReference type="InterPro" id="IPR044068">
    <property type="entry name" value="CB"/>
</dbReference>
<dbReference type="Gene3D" id="1.10.150.130">
    <property type="match status" value="1"/>
</dbReference>
<dbReference type="RefSeq" id="WP_151967533.1">
    <property type="nucleotide sequence ID" value="NZ_AP019860.1"/>
</dbReference>
<reference evidence="8 9" key="1">
    <citation type="submission" date="2019-08" db="EMBL/GenBank/DDBJ databases">
        <title>Complete genome sequence of Candidatus Uab amorphum.</title>
        <authorList>
            <person name="Shiratori T."/>
            <person name="Suzuki S."/>
            <person name="Kakizawa Y."/>
            <person name="Ishida K."/>
        </authorList>
    </citation>
    <scope>NUCLEOTIDE SEQUENCE [LARGE SCALE GENOMIC DNA]</scope>
    <source>
        <strain evidence="8 9">SRT547</strain>
    </source>
</reference>
<evidence type="ECO:0000256" key="1">
    <source>
        <dbReference type="ARBA" id="ARBA00008857"/>
    </source>
</evidence>
<feature type="domain" description="Core-binding (CB)" evidence="7">
    <location>
        <begin position="94"/>
        <end position="180"/>
    </location>
</feature>
<protein>
    <submittedName>
        <fullName evidence="8">Integrase</fullName>
    </submittedName>
</protein>
<dbReference type="KEGG" id="uam:UABAM_01680"/>
<dbReference type="Gene3D" id="1.10.443.10">
    <property type="entry name" value="Intergrase catalytic core"/>
    <property type="match status" value="1"/>
</dbReference>
<evidence type="ECO:0000256" key="3">
    <source>
        <dbReference type="ARBA" id="ARBA00023125"/>
    </source>
</evidence>
<dbReference type="InterPro" id="IPR013762">
    <property type="entry name" value="Integrase-like_cat_sf"/>
</dbReference>
<evidence type="ECO:0000256" key="5">
    <source>
        <dbReference type="PROSITE-ProRule" id="PRU01248"/>
    </source>
</evidence>
<dbReference type="AlphaFoldDB" id="A0A5S9IK38"/>
<evidence type="ECO:0000259" key="7">
    <source>
        <dbReference type="PROSITE" id="PS51900"/>
    </source>
</evidence>
<dbReference type="SUPFAM" id="SSF56349">
    <property type="entry name" value="DNA breaking-rejoining enzymes"/>
    <property type="match status" value="1"/>
</dbReference>
<sequence length="423" mass="50507">MLKKSNTKPIYEEKYNGYRLHFYFDKKQYRYGYIYNQHEAHTIQQEVNKIIRAVKDGLMIPPEDTAIGDFVFSTAFHRYHQEYPQQQAKNLPDVTLGELMQQYLDILITSHKSKKSIDTEKLHLRNLQRFLHSKKLGNPQLKDIDLHFFEQYKQFRYQTVRTDTVNREMDTFRLLFQKAVDNNYINENIARKIKRDQSQIPPGRFRTHKEILRLLQDSSYTKKEIDEIKRYRYLLPKEIEKVINLTKGTWLYPLIVTYAVTGMRRSEALDLQWKNIDMQRQFLEVTSRKQSKTHQETLRTIYFDDAFLEVLRLQKQQAGNSRWVFPNESGNKRRADSVGKKFHRIVKGTEFEGIGLHCFRHSVASNLASKGVDQRMIDSILGHQTEAMRRRYRHLFPEDQKQVLGNWNKSFLVSVNDFKEKVN</sequence>
<keyword evidence="3 5" id="KW-0238">DNA-binding</keyword>
<evidence type="ECO:0000313" key="8">
    <source>
        <dbReference type="EMBL" id="BBM83328.1"/>
    </source>
</evidence>
<keyword evidence="2" id="KW-0229">DNA integration</keyword>
<dbReference type="Proteomes" id="UP000326354">
    <property type="component" value="Chromosome"/>
</dbReference>
<evidence type="ECO:0000313" key="9">
    <source>
        <dbReference type="Proteomes" id="UP000326354"/>
    </source>
</evidence>
<dbReference type="CDD" id="cd00796">
    <property type="entry name" value="INT_Rci_Hp1_C"/>
    <property type="match status" value="1"/>
</dbReference>
<proteinExistence type="inferred from homology"/>
<dbReference type="Pfam" id="PF00589">
    <property type="entry name" value="Phage_integrase"/>
    <property type="match status" value="1"/>
</dbReference>
<dbReference type="InterPro" id="IPR002104">
    <property type="entry name" value="Integrase_catalytic"/>
</dbReference>
<dbReference type="EMBL" id="AP019860">
    <property type="protein sequence ID" value="BBM83328.1"/>
    <property type="molecule type" value="Genomic_DNA"/>
</dbReference>
<gene>
    <name evidence="8" type="ORF">UABAM_01680</name>
</gene>